<accession>A0A9D1W101</accession>
<reference evidence="3" key="1">
    <citation type="journal article" date="2021" name="PeerJ">
        <title>Extensive microbial diversity within the chicken gut microbiome revealed by metagenomics and culture.</title>
        <authorList>
            <person name="Gilroy R."/>
            <person name="Ravi A."/>
            <person name="Getino M."/>
            <person name="Pursley I."/>
            <person name="Horton D.L."/>
            <person name="Alikhan N.F."/>
            <person name="Baker D."/>
            <person name="Gharbi K."/>
            <person name="Hall N."/>
            <person name="Watson M."/>
            <person name="Adriaenssens E.M."/>
            <person name="Foster-Nyarko E."/>
            <person name="Jarju S."/>
            <person name="Secka A."/>
            <person name="Antonio M."/>
            <person name="Oren A."/>
            <person name="Chaudhuri R.R."/>
            <person name="La Ragione R."/>
            <person name="Hildebrand F."/>
            <person name="Pallen M.J."/>
        </authorList>
    </citation>
    <scope>NUCLEOTIDE SEQUENCE</scope>
    <source>
        <strain evidence="3">2189</strain>
    </source>
</reference>
<evidence type="ECO:0000256" key="2">
    <source>
        <dbReference type="SAM" id="SignalP"/>
    </source>
</evidence>
<feature type="compositionally biased region" description="Basic and acidic residues" evidence="1">
    <location>
        <begin position="117"/>
        <end position="129"/>
    </location>
</feature>
<organism evidence="3 4">
    <name type="scientific">Candidatus Borkfalkia faecavium</name>
    <dbReference type="NCBI Taxonomy" id="2838508"/>
    <lineage>
        <taxon>Bacteria</taxon>
        <taxon>Bacillati</taxon>
        <taxon>Bacillota</taxon>
        <taxon>Clostridia</taxon>
        <taxon>Christensenellales</taxon>
        <taxon>Christensenellaceae</taxon>
        <taxon>Candidatus Borkfalkia</taxon>
    </lineage>
</organism>
<dbReference type="Pfam" id="PF04402">
    <property type="entry name" value="SIMPL"/>
    <property type="match status" value="1"/>
</dbReference>
<evidence type="ECO:0000313" key="4">
    <source>
        <dbReference type="Proteomes" id="UP000886847"/>
    </source>
</evidence>
<dbReference type="InterPro" id="IPR007497">
    <property type="entry name" value="SIMPL/DUF541"/>
</dbReference>
<comment type="caution">
    <text evidence="3">The sequence shown here is derived from an EMBL/GenBank/DDBJ whole genome shotgun (WGS) entry which is preliminary data.</text>
</comment>
<name>A0A9D1W101_9FIRM</name>
<sequence>MVKKMAAGLAACALGAAVGFAAWQLPAAFSRQASAACAAGAEQTAAAEGDGLSAACAVVGGAQAASLRLPAGSEQAFVLLPPAGEDAAAFGCSLLEETDSEGESGAEKPFLLPPAKQPREGAEPGRAEQGRAPAEADGTRPKAIAVTGVARRQAEADGLVLFGGVEAAGESMQEASERCEQAAEAVRQAFAPYGEVEEESSCAWPCGSSGYTAEHNFRFSCEDAGKAAELCRVLAEAGLRHIRALPVCRGEGMYGELLTAALQDATEKAQALGASGEPVRVEEFCCCRGEEGSLLLEARVRAVWVE</sequence>
<dbReference type="AlphaFoldDB" id="A0A9D1W101"/>
<evidence type="ECO:0000256" key="1">
    <source>
        <dbReference type="SAM" id="MobiDB-lite"/>
    </source>
</evidence>
<reference evidence="3" key="2">
    <citation type="submission" date="2021-04" db="EMBL/GenBank/DDBJ databases">
        <authorList>
            <person name="Gilroy R."/>
        </authorList>
    </citation>
    <scope>NUCLEOTIDE SEQUENCE</scope>
    <source>
        <strain evidence="3">2189</strain>
    </source>
</reference>
<feature type="region of interest" description="Disordered" evidence="1">
    <location>
        <begin position="98"/>
        <end position="140"/>
    </location>
</feature>
<gene>
    <name evidence="3" type="ORF">H9851_04345</name>
</gene>
<dbReference type="EMBL" id="DXEW01000023">
    <property type="protein sequence ID" value="HIX50491.1"/>
    <property type="molecule type" value="Genomic_DNA"/>
</dbReference>
<keyword evidence="2" id="KW-0732">Signal</keyword>
<feature type="chain" id="PRO_5038516293" evidence="2">
    <location>
        <begin position="22"/>
        <end position="306"/>
    </location>
</feature>
<dbReference type="Proteomes" id="UP000886847">
    <property type="component" value="Unassembled WGS sequence"/>
</dbReference>
<evidence type="ECO:0000313" key="3">
    <source>
        <dbReference type="EMBL" id="HIX50491.1"/>
    </source>
</evidence>
<protein>
    <submittedName>
        <fullName evidence="3">SIMPL domain-containing protein</fullName>
    </submittedName>
</protein>
<proteinExistence type="predicted"/>
<feature type="signal peptide" evidence="2">
    <location>
        <begin position="1"/>
        <end position="21"/>
    </location>
</feature>